<dbReference type="AlphaFoldDB" id="M1DC55"/>
<dbReference type="Gramene" id="PGSC0003DMT400086619">
    <property type="protein sequence ID" value="PGSC0003DMT400086619"/>
    <property type="gene ID" value="PGSC0003DMG400036190"/>
</dbReference>
<dbReference type="GO" id="GO:0000981">
    <property type="term" value="F:DNA-binding transcription factor activity, RNA polymerase II-specific"/>
    <property type="evidence" value="ECO:0000318"/>
    <property type="project" value="GO_Central"/>
</dbReference>
<comment type="subcellular location">
    <subcellularLocation>
        <location evidence="1">Nucleus</location>
    </subcellularLocation>
</comment>
<name>M1DC55_SOLTU</name>
<dbReference type="GeneID" id="107062306"/>
<evidence type="ECO:0000313" key="7">
    <source>
        <dbReference type="EnsemblPlants" id="PGSC0003DMT400086619"/>
    </source>
</evidence>
<dbReference type="HOGENOM" id="CLU_053053_5_3_1"/>
<dbReference type="STRING" id="4113.M1DC55"/>
<dbReference type="PaxDb" id="4113-PGSC0003DMT400086619"/>
<dbReference type="GO" id="GO:0005634">
    <property type="term" value="C:nucleus"/>
    <property type="evidence" value="ECO:0007669"/>
    <property type="project" value="UniProtKB-SubCell"/>
</dbReference>
<evidence type="ECO:0000256" key="5">
    <source>
        <dbReference type="ARBA" id="ARBA00023242"/>
    </source>
</evidence>
<evidence type="ECO:0000256" key="4">
    <source>
        <dbReference type="ARBA" id="ARBA00023163"/>
    </source>
</evidence>
<evidence type="ECO:0000259" key="6">
    <source>
        <dbReference type="PROSITE" id="PS50066"/>
    </source>
</evidence>
<protein>
    <submittedName>
        <fullName evidence="7">Mads box protein</fullName>
    </submittedName>
</protein>
<dbReference type="SMART" id="SM00432">
    <property type="entry name" value="MADS"/>
    <property type="match status" value="1"/>
</dbReference>
<keyword evidence="5" id="KW-0539">Nucleus</keyword>
<dbReference type="InParanoid" id="M1DC55"/>
<gene>
    <name evidence="7" type="primary">LOC107062306</name>
</gene>
<organism evidence="7 8">
    <name type="scientific">Solanum tuberosum</name>
    <name type="common">Potato</name>
    <dbReference type="NCBI Taxonomy" id="4113"/>
    <lineage>
        <taxon>Eukaryota</taxon>
        <taxon>Viridiplantae</taxon>
        <taxon>Streptophyta</taxon>
        <taxon>Embryophyta</taxon>
        <taxon>Tracheophyta</taxon>
        <taxon>Spermatophyta</taxon>
        <taxon>Magnoliopsida</taxon>
        <taxon>eudicotyledons</taxon>
        <taxon>Gunneridae</taxon>
        <taxon>Pentapetalae</taxon>
        <taxon>asterids</taxon>
        <taxon>lamiids</taxon>
        <taxon>Solanales</taxon>
        <taxon>Solanaceae</taxon>
        <taxon>Solanoideae</taxon>
        <taxon>Solaneae</taxon>
        <taxon>Solanum</taxon>
    </lineage>
</organism>
<dbReference type="Proteomes" id="UP000011115">
    <property type="component" value="Unassembled WGS sequence"/>
</dbReference>
<dbReference type="PANTHER" id="PTHR11945">
    <property type="entry name" value="MADS BOX PROTEIN"/>
    <property type="match status" value="1"/>
</dbReference>
<dbReference type="PROSITE" id="PS50066">
    <property type="entry name" value="MADS_BOX_2"/>
    <property type="match status" value="1"/>
</dbReference>
<dbReference type="eggNOG" id="KOG0014">
    <property type="taxonomic scope" value="Eukaryota"/>
</dbReference>
<dbReference type="InterPro" id="IPR002100">
    <property type="entry name" value="TF_MADSbox"/>
</dbReference>
<evidence type="ECO:0000256" key="1">
    <source>
        <dbReference type="ARBA" id="ARBA00004123"/>
    </source>
</evidence>
<evidence type="ECO:0000256" key="3">
    <source>
        <dbReference type="ARBA" id="ARBA00023125"/>
    </source>
</evidence>
<dbReference type="GO" id="GO:0046983">
    <property type="term" value="F:protein dimerization activity"/>
    <property type="evidence" value="ECO:0007669"/>
    <property type="project" value="InterPro"/>
</dbReference>
<dbReference type="Pfam" id="PF00319">
    <property type="entry name" value="SRF-TF"/>
    <property type="match status" value="1"/>
</dbReference>
<keyword evidence="8" id="KW-1185">Reference proteome</keyword>
<dbReference type="KEGG" id="sot:107062306"/>
<dbReference type="SMR" id="M1DC55"/>
<dbReference type="GO" id="GO:0006357">
    <property type="term" value="P:regulation of transcription by RNA polymerase II"/>
    <property type="evidence" value="ECO:0000318"/>
    <property type="project" value="GO_Central"/>
</dbReference>
<dbReference type="InterPro" id="IPR036879">
    <property type="entry name" value="TF_MADSbox_sf"/>
</dbReference>
<dbReference type="PANTHER" id="PTHR11945:SF752">
    <property type="entry name" value="MADS-BOX DOMAIN-CONTAINING PROTEIN"/>
    <property type="match status" value="1"/>
</dbReference>
<feature type="domain" description="MADS-box" evidence="6">
    <location>
        <begin position="1"/>
        <end position="54"/>
    </location>
</feature>
<sequence length="186" mass="20960">MARMQNERNLQVTFSKRRDGVFKKATELSTLCGADVVVVVFSLSKKPYSCGHPSVESIMNRFLVENPPTDIDAPNPIVIAHQNANTDEINTKLNRLEIPFEREKKYGEALQSSRKELPIEKLSSFDFKNLCKALEVADEAIERVLSIKKECGFEFPYQTIGSAFTPLRVTKHSSSDSYERPSGSNE</sequence>
<dbReference type="OrthoDB" id="1281429at2759"/>
<keyword evidence="2" id="KW-0805">Transcription regulation</keyword>
<dbReference type="PRINTS" id="PR00404">
    <property type="entry name" value="MADSDOMAIN"/>
</dbReference>
<keyword evidence="3" id="KW-0238">DNA-binding</keyword>
<dbReference type="Gene3D" id="3.40.1810.10">
    <property type="entry name" value="Transcription factor, MADS-box"/>
    <property type="match status" value="1"/>
</dbReference>
<accession>M1DC55</accession>
<reference evidence="8" key="1">
    <citation type="journal article" date="2011" name="Nature">
        <title>Genome sequence and analysis of the tuber crop potato.</title>
        <authorList>
            <consortium name="The Potato Genome Sequencing Consortium"/>
        </authorList>
    </citation>
    <scope>NUCLEOTIDE SEQUENCE [LARGE SCALE GENOMIC DNA]</scope>
    <source>
        <strain evidence="8">cv. DM1-3 516 R44</strain>
    </source>
</reference>
<evidence type="ECO:0000313" key="8">
    <source>
        <dbReference type="Proteomes" id="UP000011115"/>
    </source>
</evidence>
<dbReference type="SUPFAM" id="SSF55455">
    <property type="entry name" value="SRF-like"/>
    <property type="match status" value="1"/>
</dbReference>
<dbReference type="EnsemblPlants" id="PGSC0003DMT400086619">
    <property type="protein sequence ID" value="PGSC0003DMT400086619"/>
    <property type="gene ID" value="PGSC0003DMG400036190"/>
</dbReference>
<evidence type="ECO:0000256" key="2">
    <source>
        <dbReference type="ARBA" id="ARBA00023015"/>
    </source>
</evidence>
<dbReference type="RefSeq" id="XP_015168304.1">
    <property type="nucleotide sequence ID" value="XM_015312818.1"/>
</dbReference>
<dbReference type="GO" id="GO:0000978">
    <property type="term" value="F:RNA polymerase II cis-regulatory region sequence-specific DNA binding"/>
    <property type="evidence" value="ECO:0000318"/>
    <property type="project" value="GO_Central"/>
</dbReference>
<proteinExistence type="predicted"/>
<reference evidence="7" key="2">
    <citation type="submission" date="2015-06" db="UniProtKB">
        <authorList>
            <consortium name="EnsemblPlants"/>
        </authorList>
    </citation>
    <scope>IDENTIFICATION</scope>
    <source>
        <strain evidence="7">DM1-3 516 R44</strain>
    </source>
</reference>
<keyword evidence="4" id="KW-0804">Transcription</keyword>
<dbReference type="FunFam" id="3.40.1810.10:FF:000006">
    <property type="entry name" value="Agamous-like MADS-box protein AGL62"/>
    <property type="match status" value="1"/>
</dbReference>